<sequence length="146" mass="16953">MEGGGKPQSHKFSINFSVPAHIIYNTLTNQMEMCRLTQGQAVVEPKPQGKYSIYDGMIEGEFISVEENKSIKMKWRMKDWTDQWFSDVTITFLDIGSEATEVAISQENIPEYDRYSKFVHLDNLEGGWKQMVFKRIEQVFGYPIKN</sequence>
<organism evidence="3">
    <name type="scientific">Strombidium inclinatum</name>
    <dbReference type="NCBI Taxonomy" id="197538"/>
    <lineage>
        <taxon>Eukaryota</taxon>
        <taxon>Sar</taxon>
        <taxon>Alveolata</taxon>
        <taxon>Ciliophora</taxon>
        <taxon>Intramacronucleata</taxon>
        <taxon>Spirotrichea</taxon>
        <taxon>Oligotrichia</taxon>
        <taxon>Strombidiidae</taxon>
        <taxon>Strombidium</taxon>
    </lineage>
</organism>
<dbReference type="InterPro" id="IPR023393">
    <property type="entry name" value="START-like_dom_sf"/>
</dbReference>
<protein>
    <recommendedName>
        <fullName evidence="2">Activator of Hsp90 ATPase homologue 1/2-like C-terminal domain-containing protein</fullName>
    </recommendedName>
</protein>
<dbReference type="Pfam" id="PF08327">
    <property type="entry name" value="AHSA1"/>
    <property type="match status" value="1"/>
</dbReference>
<dbReference type="Gene3D" id="3.30.530.20">
    <property type="match status" value="1"/>
</dbReference>
<accession>A0A7S3MYQ1</accession>
<name>A0A7S3MYQ1_9SPIT</name>
<gene>
    <name evidence="3" type="ORF">SINC0208_LOCUS5649</name>
</gene>
<dbReference type="SUPFAM" id="SSF55961">
    <property type="entry name" value="Bet v1-like"/>
    <property type="match status" value="1"/>
</dbReference>
<reference evidence="3" key="1">
    <citation type="submission" date="2021-01" db="EMBL/GenBank/DDBJ databases">
        <authorList>
            <person name="Corre E."/>
            <person name="Pelletier E."/>
            <person name="Niang G."/>
            <person name="Scheremetjew M."/>
            <person name="Finn R."/>
            <person name="Kale V."/>
            <person name="Holt S."/>
            <person name="Cochrane G."/>
            <person name="Meng A."/>
            <person name="Brown T."/>
            <person name="Cohen L."/>
        </authorList>
    </citation>
    <scope>NUCLEOTIDE SEQUENCE</scope>
    <source>
        <strain evidence="3">S3</strain>
    </source>
</reference>
<evidence type="ECO:0000259" key="2">
    <source>
        <dbReference type="Pfam" id="PF08327"/>
    </source>
</evidence>
<comment type="similarity">
    <text evidence="1">Belongs to the AHA1 family.</text>
</comment>
<evidence type="ECO:0000256" key="1">
    <source>
        <dbReference type="ARBA" id="ARBA00006817"/>
    </source>
</evidence>
<feature type="domain" description="Activator of Hsp90 ATPase homologue 1/2-like C-terminal" evidence="2">
    <location>
        <begin position="18"/>
        <end position="140"/>
    </location>
</feature>
<dbReference type="EMBL" id="HBIH01013762">
    <property type="protein sequence ID" value="CAE0325026.1"/>
    <property type="molecule type" value="Transcribed_RNA"/>
</dbReference>
<proteinExistence type="inferred from homology"/>
<dbReference type="AlphaFoldDB" id="A0A7S3MYQ1"/>
<dbReference type="InterPro" id="IPR013538">
    <property type="entry name" value="ASHA1/2-like_C"/>
</dbReference>
<evidence type="ECO:0000313" key="3">
    <source>
        <dbReference type="EMBL" id="CAE0325026.1"/>
    </source>
</evidence>